<dbReference type="AlphaFoldDB" id="A0AAW2ZZN6"/>
<evidence type="ECO:0000256" key="1">
    <source>
        <dbReference type="SAM" id="Coils"/>
    </source>
</evidence>
<feature type="coiled-coil region" evidence="1">
    <location>
        <begin position="58"/>
        <end position="219"/>
    </location>
</feature>
<gene>
    <name evidence="3" type="ORF">Q4I31_007135</name>
</gene>
<organism evidence="3 4">
    <name type="scientific">Leishmania lindenbergi</name>
    <dbReference type="NCBI Taxonomy" id="651832"/>
    <lineage>
        <taxon>Eukaryota</taxon>
        <taxon>Discoba</taxon>
        <taxon>Euglenozoa</taxon>
        <taxon>Kinetoplastea</taxon>
        <taxon>Metakinetoplastina</taxon>
        <taxon>Trypanosomatida</taxon>
        <taxon>Trypanosomatidae</taxon>
        <taxon>Leishmaniinae</taxon>
        <taxon>Leishmania</taxon>
    </lineage>
</organism>
<reference evidence="3 4" key="1">
    <citation type="submission" date="2024-02" db="EMBL/GenBank/DDBJ databases">
        <title>FIRST GENOME SEQUENCES OF Leishmania (Viannia) shawi, Leishmania (Viannia) lindenbergi AND Leishmania (Viannia) utingensis.</title>
        <authorList>
            <person name="Resadore F."/>
            <person name="Custodio M.G.F."/>
            <person name="Boite M.C."/>
            <person name="Cupolillo E."/>
            <person name="Ferreira G.E.M."/>
        </authorList>
    </citation>
    <scope>NUCLEOTIDE SEQUENCE [LARGE SCALE GENOMIC DNA]</scope>
    <source>
        <strain evidence="3 4">MHOM/BR/1966/M15733</strain>
    </source>
</reference>
<keyword evidence="1" id="KW-0175">Coiled coil</keyword>
<comment type="caution">
    <text evidence="3">The sequence shown here is derived from an EMBL/GenBank/DDBJ whole genome shotgun (WGS) entry which is preliminary data.</text>
</comment>
<keyword evidence="4" id="KW-1185">Reference proteome</keyword>
<feature type="compositionally biased region" description="Low complexity" evidence="2">
    <location>
        <begin position="24"/>
        <end position="52"/>
    </location>
</feature>
<evidence type="ECO:0000313" key="4">
    <source>
        <dbReference type="Proteomes" id="UP001500131"/>
    </source>
</evidence>
<evidence type="ECO:0000313" key="3">
    <source>
        <dbReference type="EMBL" id="KAL0495887.1"/>
    </source>
</evidence>
<proteinExistence type="predicted"/>
<sequence>MNALLTFRDKSPAAEAPFKDDNSNADSASQSSYTTNHSRQSSTSVYSTSTTTTDNEAYHNLQLELDVAYENIRELHQKYEDLERTSNYARGQLENDIELLRLKLQRAKETEAAPASPSATELELEAARAAADARVQELEAAATSSAERTSRLGAEHAARVAELEAARAAADARVQELEAAATSSAERTSRLGAEHAARVAELEAARAAADARVQELEAAVRCVAEALFVEPFCVTEHFIVENKRSANGVDQVCFARELEERVKRQVKEREAVMCRLLMEVTQLKAKLAVAEAEKAEMARNRKVAEQEVRRRAEATEESGLLNGDDSVPRSRRKYWRSWCPVCNVM</sequence>
<protein>
    <submittedName>
        <fullName evidence="3">Uncharacterized protein</fullName>
    </submittedName>
</protein>
<dbReference type="EMBL" id="JBAMZK010000035">
    <property type="protein sequence ID" value="KAL0495887.1"/>
    <property type="molecule type" value="Genomic_DNA"/>
</dbReference>
<feature type="region of interest" description="Disordered" evidence="2">
    <location>
        <begin position="305"/>
        <end position="327"/>
    </location>
</feature>
<feature type="compositionally biased region" description="Basic and acidic residues" evidence="2">
    <location>
        <begin position="305"/>
        <end position="314"/>
    </location>
</feature>
<name>A0AAW2ZZN6_9TRYP</name>
<feature type="compositionally biased region" description="Basic and acidic residues" evidence="2">
    <location>
        <begin position="7"/>
        <end position="22"/>
    </location>
</feature>
<accession>A0AAW2ZZN6</accession>
<dbReference type="Proteomes" id="UP001500131">
    <property type="component" value="Unassembled WGS sequence"/>
</dbReference>
<feature type="region of interest" description="Disordered" evidence="2">
    <location>
        <begin position="1"/>
        <end position="52"/>
    </location>
</feature>
<evidence type="ECO:0000256" key="2">
    <source>
        <dbReference type="SAM" id="MobiDB-lite"/>
    </source>
</evidence>